<evidence type="ECO:0000256" key="3">
    <source>
        <dbReference type="ARBA" id="ARBA00023015"/>
    </source>
</evidence>
<dbReference type="Pfam" id="PF00072">
    <property type="entry name" value="Response_reg"/>
    <property type="match status" value="1"/>
</dbReference>
<dbReference type="GO" id="GO:0000976">
    <property type="term" value="F:transcription cis-regulatory region binding"/>
    <property type="evidence" value="ECO:0007669"/>
    <property type="project" value="TreeGrafter"/>
</dbReference>
<dbReference type="EMBL" id="MRCB01000008">
    <property type="protein sequence ID" value="OKH23823.1"/>
    <property type="molecule type" value="Genomic_DNA"/>
</dbReference>
<comment type="caution">
    <text evidence="6">Lacks conserved residue(s) required for the propagation of feature annotation.</text>
</comment>
<dbReference type="STRING" id="1921803.NIES593_09210"/>
<evidence type="ECO:0000256" key="6">
    <source>
        <dbReference type="PROSITE-ProRule" id="PRU00169"/>
    </source>
</evidence>
<evidence type="ECO:0000313" key="8">
    <source>
        <dbReference type="EMBL" id="OKH23823.1"/>
    </source>
</evidence>
<dbReference type="AlphaFoldDB" id="A0A1U7HJQ0"/>
<name>A0A1U7HJQ0_9CYAN</name>
<dbReference type="OrthoDB" id="456622at2"/>
<organism evidence="8 9">
    <name type="scientific">Hydrococcus rivularis NIES-593</name>
    <dbReference type="NCBI Taxonomy" id="1921803"/>
    <lineage>
        <taxon>Bacteria</taxon>
        <taxon>Bacillati</taxon>
        <taxon>Cyanobacteriota</taxon>
        <taxon>Cyanophyceae</taxon>
        <taxon>Pleurocapsales</taxon>
        <taxon>Hydrococcaceae</taxon>
        <taxon>Hydrococcus</taxon>
    </lineage>
</organism>
<keyword evidence="3" id="KW-0805">Transcription regulation</keyword>
<dbReference type="Gene3D" id="3.40.50.2300">
    <property type="match status" value="1"/>
</dbReference>
<dbReference type="GO" id="GO:0006355">
    <property type="term" value="P:regulation of DNA-templated transcription"/>
    <property type="evidence" value="ECO:0007669"/>
    <property type="project" value="TreeGrafter"/>
</dbReference>
<keyword evidence="5" id="KW-0804">Transcription</keyword>
<dbReference type="SUPFAM" id="SSF52172">
    <property type="entry name" value="CheY-like"/>
    <property type="match status" value="1"/>
</dbReference>
<evidence type="ECO:0000259" key="7">
    <source>
        <dbReference type="PROSITE" id="PS50110"/>
    </source>
</evidence>
<keyword evidence="2" id="KW-0902">Two-component regulatory system</keyword>
<dbReference type="PANTHER" id="PTHR48111">
    <property type="entry name" value="REGULATOR OF RPOS"/>
    <property type="match status" value="1"/>
</dbReference>
<evidence type="ECO:0000256" key="2">
    <source>
        <dbReference type="ARBA" id="ARBA00023012"/>
    </source>
</evidence>
<evidence type="ECO:0000256" key="5">
    <source>
        <dbReference type="ARBA" id="ARBA00023163"/>
    </source>
</evidence>
<accession>A0A1U7HJQ0</accession>
<gene>
    <name evidence="8" type="ORF">NIES593_09210</name>
</gene>
<keyword evidence="9" id="KW-1185">Reference proteome</keyword>
<evidence type="ECO:0000313" key="9">
    <source>
        <dbReference type="Proteomes" id="UP000186868"/>
    </source>
</evidence>
<protein>
    <recommendedName>
        <fullName evidence="7">Response regulatory domain-containing protein</fullName>
    </recommendedName>
</protein>
<dbReference type="SMART" id="SM00448">
    <property type="entry name" value="REC"/>
    <property type="match status" value="1"/>
</dbReference>
<dbReference type="RefSeq" id="WP_073599295.1">
    <property type="nucleotide sequence ID" value="NZ_MRCB01000008.1"/>
</dbReference>
<proteinExistence type="predicted"/>
<sequence>MPGNLCKILLIEENCDRIKLIERLLLESEGSSLAEGLFFTLTDAQSLSQGIEYLAKEVFDVILLNLMLPDSKGINSLIAIRDRYPKVPVIVQADSEDETLVVKAFQLGADGYLHTKTLDRSFLVYEIRLAIERQEYLAKLELLQQQKEQELEFQQLERRANSTNTSITARMFGSETLRESVPDIFEELVQTYGKLLDLALEERAYKVEHNISDRLRALADKLGFLKASPRDVVDIHTKTLREKNQDVTLAKAQAYVSEGRLMILELMGYLTSFYRKYYIGLSNIKFSPQLEQENES</sequence>
<evidence type="ECO:0000256" key="1">
    <source>
        <dbReference type="ARBA" id="ARBA00022553"/>
    </source>
</evidence>
<dbReference type="GO" id="GO:0032993">
    <property type="term" value="C:protein-DNA complex"/>
    <property type="evidence" value="ECO:0007669"/>
    <property type="project" value="TreeGrafter"/>
</dbReference>
<reference evidence="8 9" key="1">
    <citation type="submission" date="2016-11" db="EMBL/GenBank/DDBJ databases">
        <title>Draft Genome Sequences of Nine Cyanobacterial Strains from Diverse Habitats.</title>
        <authorList>
            <person name="Zhu T."/>
            <person name="Hou S."/>
            <person name="Lu X."/>
            <person name="Hess W.R."/>
        </authorList>
    </citation>
    <scope>NUCLEOTIDE SEQUENCE [LARGE SCALE GENOMIC DNA]</scope>
    <source>
        <strain evidence="8 9">NIES-593</strain>
    </source>
</reference>
<dbReference type="InterPro" id="IPR011006">
    <property type="entry name" value="CheY-like_superfamily"/>
</dbReference>
<keyword evidence="1" id="KW-0597">Phosphoprotein</keyword>
<dbReference type="InterPro" id="IPR001789">
    <property type="entry name" value="Sig_transdc_resp-reg_receiver"/>
</dbReference>
<comment type="caution">
    <text evidence="8">The sequence shown here is derived from an EMBL/GenBank/DDBJ whole genome shotgun (WGS) entry which is preliminary data.</text>
</comment>
<dbReference type="InterPro" id="IPR039420">
    <property type="entry name" value="WalR-like"/>
</dbReference>
<dbReference type="GO" id="GO:0005829">
    <property type="term" value="C:cytosol"/>
    <property type="evidence" value="ECO:0007669"/>
    <property type="project" value="TreeGrafter"/>
</dbReference>
<dbReference type="PROSITE" id="PS50110">
    <property type="entry name" value="RESPONSE_REGULATORY"/>
    <property type="match status" value="1"/>
</dbReference>
<dbReference type="Proteomes" id="UP000186868">
    <property type="component" value="Unassembled WGS sequence"/>
</dbReference>
<feature type="domain" description="Response regulatory" evidence="7">
    <location>
        <begin position="7"/>
        <end position="130"/>
    </location>
</feature>
<dbReference type="PANTHER" id="PTHR48111:SF1">
    <property type="entry name" value="TWO-COMPONENT RESPONSE REGULATOR ORR33"/>
    <property type="match status" value="1"/>
</dbReference>
<dbReference type="CDD" id="cd00156">
    <property type="entry name" value="REC"/>
    <property type="match status" value="1"/>
</dbReference>
<keyword evidence="4" id="KW-0238">DNA-binding</keyword>
<dbReference type="GO" id="GO:0000156">
    <property type="term" value="F:phosphorelay response regulator activity"/>
    <property type="evidence" value="ECO:0007669"/>
    <property type="project" value="TreeGrafter"/>
</dbReference>
<evidence type="ECO:0000256" key="4">
    <source>
        <dbReference type="ARBA" id="ARBA00023125"/>
    </source>
</evidence>